<gene>
    <name evidence="2" type="ORF">GCM10010185_62760</name>
</gene>
<organism evidence="2 3">
    <name type="scientific">Saccharothrix coeruleofusca</name>
    <dbReference type="NCBI Taxonomy" id="33919"/>
    <lineage>
        <taxon>Bacteria</taxon>
        <taxon>Bacillati</taxon>
        <taxon>Actinomycetota</taxon>
        <taxon>Actinomycetes</taxon>
        <taxon>Pseudonocardiales</taxon>
        <taxon>Pseudonocardiaceae</taxon>
        <taxon>Saccharothrix</taxon>
    </lineage>
</organism>
<keyword evidence="3" id="KW-1185">Reference proteome</keyword>
<evidence type="ECO:0000256" key="1">
    <source>
        <dbReference type="SAM" id="MobiDB-lite"/>
    </source>
</evidence>
<comment type="caution">
    <text evidence="2">The sequence shown here is derived from an EMBL/GenBank/DDBJ whole genome shotgun (WGS) entry which is preliminary data.</text>
</comment>
<dbReference type="EMBL" id="BMRG01000020">
    <property type="protein sequence ID" value="GGP80364.1"/>
    <property type="molecule type" value="Genomic_DNA"/>
</dbReference>
<reference evidence="2" key="2">
    <citation type="submission" date="2020-09" db="EMBL/GenBank/DDBJ databases">
        <authorList>
            <person name="Sun Q."/>
            <person name="Ohkuma M."/>
        </authorList>
    </citation>
    <scope>NUCLEOTIDE SEQUENCE</scope>
    <source>
        <strain evidence="2">JCM 3313</strain>
    </source>
</reference>
<sequence>MKAHSKKTKLSVINQTATGPASSNEMNPMAPDAADNTTQAEYVGKRGRQGDSGATPPRNRGVGAESERPVTSCHPG</sequence>
<protein>
    <submittedName>
        <fullName evidence="2">Uncharacterized protein</fullName>
    </submittedName>
</protein>
<dbReference type="AlphaFoldDB" id="A0A918EGA0"/>
<evidence type="ECO:0000313" key="2">
    <source>
        <dbReference type="EMBL" id="GGP80364.1"/>
    </source>
</evidence>
<accession>A0A918EGA0</accession>
<proteinExistence type="predicted"/>
<reference evidence="2" key="1">
    <citation type="journal article" date="2014" name="Int. J. Syst. Evol. Microbiol.">
        <title>Complete genome sequence of Corynebacterium casei LMG S-19264T (=DSM 44701T), isolated from a smear-ripened cheese.</title>
        <authorList>
            <consortium name="US DOE Joint Genome Institute (JGI-PGF)"/>
            <person name="Walter F."/>
            <person name="Albersmeier A."/>
            <person name="Kalinowski J."/>
            <person name="Ruckert C."/>
        </authorList>
    </citation>
    <scope>NUCLEOTIDE SEQUENCE</scope>
    <source>
        <strain evidence="2">JCM 3313</strain>
    </source>
</reference>
<dbReference type="Proteomes" id="UP000639606">
    <property type="component" value="Unassembled WGS sequence"/>
</dbReference>
<feature type="region of interest" description="Disordered" evidence="1">
    <location>
        <begin position="1"/>
        <end position="76"/>
    </location>
</feature>
<feature type="compositionally biased region" description="Polar residues" evidence="1">
    <location>
        <begin position="11"/>
        <end position="26"/>
    </location>
</feature>
<evidence type="ECO:0000313" key="3">
    <source>
        <dbReference type="Proteomes" id="UP000639606"/>
    </source>
</evidence>
<name>A0A918EGA0_9PSEU</name>